<dbReference type="EMBL" id="GBRH01266864">
    <property type="protein sequence ID" value="JAD31031.1"/>
    <property type="molecule type" value="Transcribed_RNA"/>
</dbReference>
<dbReference type="AlphaFoldDB" id="A0A0A8YWS9"/>
<reference evidence="1" key="1">
    <citation type="submission" date="2014-09" db="EMBL/GenBank/DDBJ databases">
        <authorList>
            <person name="Magalhaes I.L.F."/>
            <person name="Oliveira U."/>
            <person name="Santos F.R."/>
            <person name="Vidigal T.H.D.A."/>
            <person name="Brescovit A.D."/>
            <person name="Santos A.J."/>
        </authorList>
    </citation>
    <scope>NUCLEOTIDE SEQUENCE</scope>
    <source>
        <tissue evidence="1">Shoot tissue taken approximately 20 cm above the soil surface</tissue>
    </source>
</reference>
<reference evidence="1" key="2">
    <citation type="journal article" date="2015" name="Data Brief">
        <title>Shoot transcriptome of the giant reed, Arundo donax.</title>
        <authorList>
            <person name="Barrero R.A."/>
            <person name="Guerrero F.D."/>
            <person name="Moolhuijzen P."/>
            <person name="Goolsby J.A."/>
            <person name="Tidwell J."/>
            <person name="Bellgard S.E."/>
            <person name="Bellgard M.I."/>
        </authorList>
    </citation>
    <scope>NUCLEOTIDE SEQUENCE</scope>
    <source>
        <tissue evidence="1">Shoot tissue taken approximately 20 cm above the soil surface</tissue>
    </source>
</reference>
<evidence type="ECO:0000313" key="1">
    <source>
        <dbReference type="EMBL" id="JAD31031.1"/>
    </source>
</evidence>
<proteinExistence type="predicted"/>
<accession>A0A0A8YWS9</accession>
<name>A0A0A8YWS9_ARUDO</name>
<protein>
    <submittedName>
        <fullName evidence="1">Uncharacterized protein</fullName>
    </submittedName>
</protein>
<sequence length="21" mass="2433">MFMRVLTSIFIATCLNIFNVV</sequence>
<organism evidence="1">
    <name type="scientific">Arundo donax</name>
    <name type="common">Giant reed</name>
    <name type="synonym">Donax arundinaceus</name>
    <dbReference type="NCBI Taxonomy" id="35708"/>
    <lineage>
        <taxon>Eukaryota</taxon>
        <taxon>Viridiplantae</taxon>
        <taxon>Streptophyta</taxon>
        <taxon>Embryophyta</taxon>
        <taxon>Tracheophyta</taxon>
        <taxon>Spermatophyta</taxon>
        <taxon>Magnoliopsida</taxon>
        <taxon>Liliopsida</taxon>
        <taxon>Poales</taxon>
        <taxon>Poaceae</taxon>
        <taxon>PACMAD clade</taxon>
        <taxon>Arundinoideae</taxon>
        <taxon>Arundineae</taxon>
        <taxon>Arundo</taxon>
    </lineage>
</organism>